<sequence>MPSNTSPDDRIWGIGLAADNPNIANPHLWQGTNLLGFALMEVRSILTLADR</sequence>
<dbReference type="EMBL" id="PVWO01000406">
    <property type="protein sequence ID" value="PSB50251.1"/>
    <property type="molecule type" value="Genomic_DNA"/>
</dbReference>
<dbReference type="Proteomes" id="UP000238937">
    <property type="component" value="Unassembled WGS sequence"/>
</dbReference>
<gene>
    <name evidence="4" type="ORF">C7B77_22965</name>
</gene>
<protein>
    <recommendedName>
        <fullName evidence="3">NADAR domain-containing protein</fullName>
    </recommendedName>
</protein>
<evidence type="ECO:0000259" key="3">
    <source>
        <dbReference type="Pfam" id="PF08719"/>
    </source>
</evidence>
<dbReference type="CDD" id="cd15457">
    <property type="entry name" value="NADAR"/>
    <property type="match status" value="1"/>
</dbReference>
<accession>A0A2T1FZ71</accession>
<evidence type="ECO:0000313" key="4">
    <source>
        <dbReference type="EMBL" id="PSB50251.1"/>
    </source>
</evidence>
<name>A0A2T1FZ71_9CYAN</name>
<evidence type="ECO:0000313" key="5">
    <source>
        <dbReference type="Proteomes" id="UP000238937"/>
    </source>
</evidence>
<dbReference type="SUPFAM" id="SSF143990">
    <property type="entry name" value="YbiA-like"/>
    <property type="match status" value="1"/>
</dbReference>
<dbReference type="OrthoDB" id="67297at2"/>
<feature type="domain" description="NADAR" evidence="3">
    <location>
        <begin position="5"/>
        <end position="46"/>
    </location>
</feature>
<comment type="catalytic activity">
    <reaction evidence="2">
        <text>2,5-diamino-6-hydroxy-4-(5-phosphoribosylamino)-pyrimidine + H2O = 2,5,6-triamino-4-hydroxypyrimidine + D-ribose 5-phosphate</text>
        <dbReference type="Rhea" id="RHEA:23436"/>
        <dbReference type="ChEBI" id="CHEBI:15377"/>
        <dbReference type="ChEBI" id="CHEBI:58614"/>
        <dbReference type="ChEBI" id="CHEBI:78346"/>
        <dbReference type="ChEBI" id="CHEBI:137796"/>
    </reaction>
</comment>
<dbReference type="AlphaFoldDB" id="A0A2T1FZ71"/>
<dbReference type="Pfam" id="PF08719">
    <property type="entry name" value="NADAR"/>
    <property type="match status" value="1"/>
</dbReference>
<reference evidence="4 5" key="1">
    <citation type="submission" date="2018-03" db="EMBL/GenBank/DDBJ databases">
        <title>The ancient ancestry and fast evolution of plastids.</title>
        <authorList>
            <person name="Moore K.R."/>
            <person name="Magnabosco C."/>
            <person name="Momper L."/>
            <person name="Gold D.A."/>
            <person name="Bosak T."/>
            <person name="Fournier G.P."/>
        </authorList>
    </citation>
    <scope>NUCLEOTIDE SEQUENCE [LARGE SCALE GENOMIC DNA]</scope>
    <source>
        <strain evidence="4 5">CCALA 037</strain>
    </source>
</reference>
<keyword evidence="5" id="KW-1185">Reference proteome</keyword>
<dbReference type="InterPro" id="IPR037238">
    <property type="entry name" value="YbiA-like_sf"/>
</dbReference>
<organism evidence="4 5">
    <name type="scientific">Chamaesiphon polymorphus CCALA 037</name>
    <dbReference type="NCBI Taxonomy" id="2107692"/>
    <lineage>
        <taxon>Bacteria</taxon>
        <taxon>Bacillati</taxon>
        <taxon>Cyanobacteriota</taxon>
        <taxon>Cyanophyceae</taxon>
        <taxon>Gomontiellales</taxon>
        <taxon>Chamaesiphonaceae</taxon>
        <taxon>Chamaesiphon</taxon>
    </lineage>
</organism>
<comment type="catalytic activity">
    <reaction evidence="1">
        <text>5-amino-6-(5-phospho-D-ribosylamino)uracil + H2O = 5,6-diaminouracil + D-ribose 5-phosphate</text>
        <dbReference type="Rhea" id="RHEA:55020"/>
        <dbReference type="ChEBI" id="CHEBI:15377"/>
        <dbReference type="ChEBI" id="CHEBI:46252"/>
        <dbReference type="ChEBI" id="CHEBI:58453"/>
        <dbReference type="ChEBI" id="CHEBI:78346"/>
    </reaction>
</comment>
<dbReference type="Gene3D" id="1.10.357.40">
    <property type="entry name" value="YbiA-like"/>
    <property type="match status" value="1"/>
</dbReference>
<comment type="caution">
    <text evidence="4">The sequence shown here is derived from an EMBL/GenBank/DDBJ whole genome shotgun (WGS) entry which is preliminary data.</text>
</comment>
<dbReference type="InterPro" id="IPR012816">
    <property type="entry name" value="NADAR"/>
</dbReference>
<proteinExistence type="predicted"/>
<evidence type="ECO:0000256" key="2">
    <source>
        <dbReference type="ARBA" id="ARBA00000751"/>
    </source>
</evidence>
<evidence type="ECO:0000256" key="1">
    <source>
        <dbReference type="ARBA" id="ARBA00000022"/>
    </source>
</evidence>